<evidence type="ECO:0000313" key="7">
    <source>
        <dbReference type="EMBL" id="CAA9452433.1"/>
    </source>
</evidence>
<evidence type="ECO:0000256" key="5">
    <source>
        <dbReference type="ARBA" id="ARBA00023002"/>
    </source>
</evidence>
<organism evidence="7">
    <name type="scientific">uncultured Rubrobacteraceae bacterium</name>
    <dbReference type="NCBI Taxonomy" id="349277"/>
    <lineage>
        <taxon>Bacteria</taxon>
        <taxon>Bacillati</taxon>
        <taxon>Actinomycetota</taxon>
        <taxon>Rubrobacteria</taxon>
        <taxon>Rubrobacterales</taxon>
        <taxon>Rubrobacteraceae</taxon>
        <taxon>environmental samples</taxon>
    </lineage>
</organism>
<dbReference type="Gene3D" id="3.40.50.720">
    <property type="entry name" value="NAD(P)-binding Rossmann-like Domain"/>
    <property type="match status" value="1"/>
</dbReference>
<keyword evidence="3" id="KW-0479">Metal-binding</keyword>
<dbReference type="InterPro" id="IPR011032">
    <property type="entry name" value="GroES-like_sf"/>
</dbReference>
<dbReference type="PANTHER" id="PTHR43350:SF19">
    <property type="entry name" value="D-GULOSIDE 3-DEHYDROGENASE"/>
    <property type="match status" value="1"/>
</dbReference>
<evidence type="ECO:0000259" key="6">
    <source>
        <dbReference type="Pfam" id="PF08240"/>
    </source>
</evidence>
<dbReference type="CDD" id="cd08255">
    <property type="entry name" value="2-desacetyl-2-hydroxyethyl_bacteriochlorophyllide_like"/>
    <property type="match status" value="1"/>
</dbReference>
<comment type="cofactor">
    <cofactor evidence="1">
        <name>Zn(2+)</name>
        <dbReference type="ChEBI" id="CHEBI:29105"/>
    </cofactor>
</comment>
<dbReference type="Gene3D" id="3.90.180.10">
    <property type="entry name" value="Medium-chain alcohol dehydrogenases, catalytic domain"/>
    <property type="match status" value="2"/>
</dbReference>
<dbReference type="GO" id="GO:0016491">
    <property type="term" value="F:oxidoreductase activity"/>
    <property type="evidence" value="ECO:0007669"/>
    <property type="project" value="UniProtKB-KW"/>
</dbReference>
<dbReference type="AlphaFoldDB" id="A0A6J4QSM9"/>
<evidence type="ECO:0000256" key="4">
    <source>
        <dbReference type="ARBA" id="ARBA00022833"/>
    </source>
</evidence>
<dbReference type="SUPFAM" id="SSF50129">
    <property type="entry name" value="GroES-like"/>
    <property type="match status" value="1"/>
</dbReference>
<reference evidence="7" key="1">
    <citation type="submission" date="2020-02" db="EMBL/GenBank/DDBJ databases">
        <authorList>
            <person name="Meier V. D."/>
        </authorList>
    </citation>
    <scope>NUCLEOTIDE SEQUENCE</scope>
    <source>
        <strain evidence="7">AVDCRST_MAG01</strain>
    </source>
</reference>
<keyword evidence="5" id="KW-0560">Oxidoreductase</keyword>
<evidence type="ECO:0000256" key="3">
    <source>
        <dbReference type="ARBA" id="ARBA00022723"/>
    </source>
</evidence>
<gene>
    <name evidence="7" type="ORF">AVDCRST_MAG01-01-4746</name>
</gene>
<dbReference type="InterPro" id="IPR036291">
    <property type="entry name" value="NAD(P)-bd_dom_sf"/>
</dbReference>
<keyword evidence="4" id="KW-0862">Zinc</keyword>
<sequence>MKRHSLLLVAPRHLEWVEEELPPLRPEEVLVRTAVGSISVGSELPLYRGDVRSGREAGYPRMTGYENVGIVLAHGDDVSSVHPGQRVFASYGHRTHGVLPEGKVVSVPDRVSDQVALLAILSCDVAKGIRKVAPGPEERVLVAGAGAIGLLTVFVLRAYGTGNVDVIEPLADRRVLAAKLGARSAVDPEASVPDGHAVAFECSGRDGAFWLLQRKLGTGGRLCVLSDGNLEPLVLRPEFHEKELSIFASSDGWDYRQHARWYFDVVRDVYTGLEDIFDLHTTVKDLPHIFEAMAQEETRPIKVLIDYEPPARP</sequence>
<dbReference type="Pfam" id="PF08240">
    <property type="entry name" value="ADH_N"/>
    <property type="match status" value="1"/>
</dbReference>
<dbReference type="SUPFAM" id="SSF51735">
    <property type="entry name" value="NAD(P)-binding Rossmann-fold domains"/>
    <property type="match status" value="1"/>
</dbReference>
<evidence type="ECO:0000256" key="2">
    <source>
        <dbReference type="ARBA" id="ARBA00008072"/>
    </source>
</evidence>
<evidence type="ECO:0000256" key="1">
    <source>
        <dbReference type="ARBA" id="ARBA00001947"/>
    </source>
</evidence>
<proteinExistence type="inferred from homology"/>
<dbReference type="PANTHER" id="PTHR43350">
    <property type="entry name" value="NAD-DEPENDENT ALCOHOL DEHYDROGENASE"/>
    <property type="match status" value="1"/>
</dbReference>
<protein>
    <recommendedName>
        <fullName evidence="6">Alcohol dehydrogenase-like N-terminal domain-containing protein</fullName>
    </recommendedName>
</protein>
<dbReference type="GO" id="GO:0046872">
    <property type="term" value="F:metal ion binding"/>
    <property type="evidence" value="ECO:0007669"/>
    <property type="project" value="UniProtKB-KW"/>
</dbReference>
<dbReference type="EMBL" id="CADCUW010000615">
    <property type="protein sequence ID" value="CAA9452433.1"/>
    <property type="molecule type" value="Genomic_DNA"/>
</dbReference>
<accession>A0A6J4QSM9</accession>
<dbReference type="InterPro" id="IPR013154">
    <property type="entry name" value="ADH-like_N"/>
</dbReference>
<feature type="domain" description="Alcohol dehydrogenase-like N-terminal" evidence="6">
    <location>
        <begin position="26"/>
        <end position="89"/>
    </location>
</feature>
<name>A0A6J4QSM9_9ACTN</name>
<comment type="similarity">
    <text evidence="2">Belongs to the zinc-containing alcohol dehydrogenase family.</text>
</comment>